<reference evidence="2" key="2">
    <citation type="submission" date="2019-06" db="EMBL/GenBank/DDBJ databases">
        <title>Genomics analysis of Aphanomyces spp. identifies a new class of oomycete effector associated with host adaptation.</title>
        <authorList>
            <person name="Gaulin E."/>
        </authorList>
    </citation>
    <scope>NUCLEOTIDE SEQUENCE</scope>
    <source>
        <strain evidence="2">CBS 578.67</strain>
    </source>
</reference>
<name>A0A485LMS5_9STRA</name>
<dbReference type="AlphaFoldDB" id="A0A485LMS5"/>
<keyword evidence="4" id="KW-1185">Reference proteome</keyword>
<protein>
    <submittedName>
        <fullName evidence="3">Aste57867_23408 protein</fullName>
    </submittedName>
</protein>
<dbReference type="EMBL" id="VJMH01007269">
    <property type="protein sequence ID" value="KAF0684604.1"/>
    <property type="molecule type" value="Genomic_DNA"/>
</dbReference>
<dbReference type="EMBL" id="CAADRA010007295">
    <property type="protein sequence ID" value="VFU00054.1"/>
    <property type="molecule type" value="Genomic_DNA"/>
</dbReference>
<proteinExistence type="predicted"/>
<accession>A0A485LMS5</accession>
<organism evidence="3 4">
    <name type="scientific">Aphanomyces stellatus</name>
    <dbReference type="NCBI Taxonomy" id="120398"/>
    <lineage>
        <taxon>Eukaryota</taxon>
        <taxon>Sar</taxon>
        <taxon>Stramenopiles</taxon>
        <taxon>Oomycota</taxon>
        <taxon>Saprolegniomycetes</taxon>
        <taxon>Saprolegniales</taxon>
        <taxon>Verrucalvaceae</taxon>
        <taxon>Aphanomyces</taxon>
    </lineage>
</organism>
<reference evidence="3 4" key="1">
    <citation type="submission" date="2019-03" db="EMBL/GenBank/DDBJ databases">
        <authorList>
            <person name="Gaulin E."/>
            <person name="Dumas B."/>
        </authorList>
    </citation>
    <scope>NUCLEOTIDE SEQUENCE [LARGE SCALE GENOMIC DNA]</scope>
    <source>
        <strain evidence="3">CBS 568.67</strain>
    </source>
</reference>
<feature type="region of interest" description="Disordered" evidence="1">
    <location>
        <begin position="86"/>
        <end position="119"/>
    </location>
</feature>
<sequence length="221" mass="24695">MYRNHDPPGNPGKNDPFNVDVQAHATLSSIISVVPADALAHSLRAPSRWTSYRRSCALGSTRPRTTVYTTVVLPTSLPRAGFEDTASQRGVDVHQQIRPSSRHVPSRSTGPVTRTRHHRNPACRRVAHHCPMLGNTTWHWRVWVVDIRVNRPIIDHLRRRAQPMVIKEIGTQSLVTTNATVELKSATKASSMAGSRRSYTFNCKGLNATEQEILDDTPEVQ</sequence>
<evidence type="ECO:0000313" key="4">
    <source>
        <dbReference type="Proteomes" id="UP000332933"/>
    </source>
</evidence>
<gene>
    <name evidence="3" type="primary">Aste57867_23408</name>
    <name evidence="2" type="ORF">As57867_023337</name>
    <name evidence="3" type="ORF">ASTE57867_23408</name>
</gene>
<evidence type="ECO:0000313" key="3">
    <source>
        <dbReference type="EMBL" id="VFU00054.1"/>
    </source>
</evidence>
<evidence type="ECO:0000313" key="2">
    <source>
        <dbReference type="EMBL" id="KAF0684604.1"/>
    </source>
</evidence>
<dbReference type="Proteomes" id="UP000332933">
    <property type="component" value="Unassembled WGS sequence"/>
</dbReference>
<evidence type="ECO:0000256" key="1">
    <source>
        <dbReference type="SAM" id="MobiDB-lite"/>
    </source>
</evidence>